<dbReference type="InterPro" id="IPR006162">
    <property type="entry name" value="Ppantetheine_attach_site"/>
</dbReference>
<dbReference type="Pfam" id="PF18563">
    <property type="entry name" value="TubC_N"/>
    <property type="match status" value="1"/>
</dbReference>
<dbReference type="SUPFAM" id="SSF53474">
    <property type="entry name" value="alpha/beta-Hydrolases"/>
    <property type="match status" value="1"/>
</dbReference>
<dbReference type="Gene3D" id="3.30.559.10">
    <property type="entry name" value="Chloramphenicol acetyltransferase-like domain"/>
    <property type="match status" value="1"/>
</dbReference>
<dbReference type="InterPro" id="IPR041464">
    <property type="entry name" value="TubC_N"/>
</dbReference>
<dbReference type="PROSITE" id="PS50075">
    <property type="entry name" value="CARRIER"/>
    <property type="match status" value="1"/>
</dbReference>
<dbReference type="Gene3D" id="1.10.1200.10">
    <property type="entry name" value="ACP-like"/>
    <property type="match status" value="1"/>
</dbReference>
<dbReference type="Gene3D" id="1.10.10.1830">
    <property type="entry name" value="Non-ribosomal peptide synthase, adenylation domain"/>
    <property type="match status" value="1"/>
</dbReference>
<name>A0ABS0QNE3_9STAP</name>
<keyword evidence="3" id="KW-0597">Phosphoprotein</keyword>
<dbReference type="InterPro" id="IPR044894">
    <property type="entry name" value="TubC_N_sf"/>
</dbReference>
<evidence type="ECO:0000256" key="1">
    <source>
        <dbReference type="ARBA" id="ARBA00001957"/>
    </source>
</evidence>
<accession>A0ABS0QNE3</accession>
<evidence type="ECO:0000256" key="3">
    <source>
        <dbReference type="ARBA" id="ARBA00022553"/>
    </source>
</evidence>
<dbReference type="Gene3D" id="3.40.50.1820">
    <property type="entry name" value="alpha/beta hydrolase"/>
    <property type="match status" value="1"/>
</dbReference>
<dbReference type="Proteomes" id="UP000597038">
    <property type="component" value="Unassembled WGS sequence"/>
</dbReference>
<organism evidence="7 8">
    <name type="scientific">Staphylococcus felis</name>
    <dbReference type="NCBI Taxonomy" id="46127"/>
    <lineage>
        <taxon>Bacteria</taxon>
        <taxon>Bacillati</taxon>
        <taxon>Bacillota</taxon>
        <taxon>Bacilli</taxon>
        <taxon>Bacillales</taxon>
        <taxon>Staphylococcaceae</taxon>
        <taxon>Staphylococcus</taxon>
    </lineage>
</organism>
<evidence type="ECO:0000256" key="4">
    <source>
        <dbReference type="ARBA" id="ARBA00022598"/>
    </source>
</evidence>
<proteinExistence type="predicted"/>
<dbReference type="Pfam" id="PF00668">
    <property type="entry name" value="Condensation"/>
    <property type="match status" value="1"/>
</dbReference>
<dbReference type="EMBL" id="JAEDAQ010000006">
    <property type="protein sequence ID" value="MBH9580708.1"/>
    <property type="molecule type" value="Genomic_DNA"/>
</dbReference>
<feature type="domain" description="Carrier" evidence="6">
    <location>
        <begin position="514"/>
        <end position="597"/>
    </location>
</feature>
<keyword evidence="4" id="KW-0436">Ligase</keyword>
<reference evidence="7 8" key="1">
    <citation type="submission" date="2020-12" db="EMBL/GenBank/DDBJ databases">
        <title>Genomic analysis of Staphylococcus felis from a cat with skin infection.</title>
        <authorList>
            <person name="Aslantas O."/>
            <person name="Keskin O."/>
            <person name="Buyukaltay K."/>
            <person name="Gullu Yucetepe A."/>
        </authorList>
    </citation>
    <scope>NUCLEOTIDE SEQUENCE [LARGE SCALE GENOMIC DNA]</scope>
    <source>
        <strain evidence="7 8">HARRANVET</strain>
    </source>
</reference>
<dbReference type="SUPFAM" id="SSF47336">
    <property type="entry name" value="ACP-like"/>
    <property type="match status" value="1"/>
</dbReference>
<dbReference type="InterPro" id="IPR023213">
    <property type="entry name" value="CAT-like_dom_sf"/>
</dbReference>
<comment type="cofactor">
    <cofactor evidence="1">
        <name>pantetheine 4'-phosphate</name>
        <dbReference type="ChEBI" id="CHEBI:47942"/>
    </cofactor>
</comment>
<dbReference type="InterPro" id="IPR036736">
    <property type="entry name" value="ACP-like_sf"/>
</dbReference>
<evidence type="ECO:0000256" key="5">
    <source>
        <dbReference type="ARBA" id="ARBA00023194"/>
    </source>
</evidence>
<dbReference type="PANTHER" id="PTHR45527:SF10">
    <property type="entry name" value="PYOCHELIN SYNTHASE PCHF"/>
    <property type="match status" value="1"/>
</dbReference>
<evidence type="ECO:0000256" key="2">
    <source>
        <dbReference type="ARBA" id="ARBA00022450"/>
    </source>
</evidence>
<keyword evidence="2" id="KW-0596">Phosphopantetheine</keyword>
<dbReference type="PROSITE" id="PS00012">
    <property type="entry name" value="PHOSPHOPANTETHEINE"/>
    <property type="match status" value="1"/>
</dbReference>
<evidence type="ECO:0000259" key="6">
    <source>
        <dbReference type="PROSITE" id="PS50075"/>
    </source>
</evidence>
<dbReference type="InterPro" id="IPR029058">
    <property type="entry name" value="AB_hydrolase_fold"/>
</dbReference>
<dbReference type="Gene3D" id="3.30.559.30">
    <property type="entry name" value="Nonribosomal peptide synthetase, condensation domain"/>
    <property type="match status" value="1"/>
</dbReference>
<evidence type="ECO:0000313" key="8">
    <source>
        <dbReference type="Proteomes" id="UP000597038"/>
    </source>
</evidence>
<dbReference type="PANTHER" id="PTHR45527">
    <property type="entry name" value="NONRIBOSOMAL PEPTIDE SYNTHETASE"/>
    <property type="match status" value="1"/>
</dbReference>
<dbReference type="InterPro" id="IPR009081">
    <property type="entry name" value="PP-bd_ACP"/>
</dbReference>
<dbReference type="Pfam" id="PF00550">
    <property type="entry name" value="PP-binding"/>
    <property type="match status" value="1"/>
</dbReference>
<keyword evidence="8" id="KW-1185">Reference proteome</keyword>
<dbReference type="SUPFAM" id="SSF52777">
    <property type="entry name" value="CoA-dependent acyltransferases"/>
    <property type="match status" value="2"/>
</dbReference>
<gene>
    <name evidence="7" type="ORF">I9026_04910</name>
</gene>
<protein>
    <submittedName>
        <fullName evidence="7">Polyketide synthetase</fullName>
    </submittedName>
</protein>
<keyword evidence="5" id="KW-0045">Antibiotic biosynthesis</keyword>
<dbReference type="InterPro" id="IPR001242">
    <property type="entry name" value="Condensation_dom"/>
</dbReference>
<sequence length="918" mass="106634">MEIRKELIRLYQNGINIWFENDQLRYKSKLGKLSQDDLTTLKENKNKIIELFKSNSKFDSFEDANQFPLKDIQSAYMIGEKSEFGSVSSHVYFEVTFPRLDKIKLNQVWNKLISRHEALRTVIDSWDSQRILHLDFEYEVMVKEGEKSCNETRDKLMNKYYDPFVWPLFDIEVTQTSQHSLLHLSFDFLILDWTSIWILLKEFEDEYFKGNIQAENHKAPCLRDIYLSSELKKATSKYLSDESYWKEKIEALGDYPKLPIKMSEIKNEFTRKSFLLDKNNWDAIKKLSKKFALTHNTMALTAFACVLKKWVEQEKFVVNLTTMNRESEFEGIQHVIGDFTSINLLNVEIDERKSFIENAEKLQRHLLKDLEHNYFTGVETIREIRKSNSNCIFPIVFTSSLGTGDMNYNYMELGDTGISQSPQVFMDCQIMELNGALYINIDTRKGIFDEAFIEAFTKDYQQFLLDVITHSSKDSTLFPWYSKERNRDSFKQIIADCDEIDEILETNENNIKNQLSDELIHEITEQCKEILKVDSLGDNDNFYEYGADSLILARLSTNIINICKEHQLDEINFDGLLRVLLAEPTLLKIQQEINSKNIDSKIEEAHENTTIGKLTMFKKEGETLKVFFHAGLGTMNCLRYLLDELKNSDRDAIAGITIQDQEKYCHIEKHQLVKKISEDYAKLIAESGYKSVHLVGYCSGGLIAMEVASTLMLSDVDVDNVTLIDTSPSPLSEIDYMVSEMAFIQNHFITIKDVLPTIDYNKLNNSIRAMYSNIETDAQYDLLNFIMKQYGEEDELKIELEQFFKYKSRNERFEKYTEVIDSKKDSDNKVNKDFLISSYKTQIASWEGAHMTPTTYIGDVTYLKAQDKDGADLLPAQDSNEFWQNCCIGNFTEIPIPGNHYNCVEDSEHASYVAKLLI</sequence>
<evidence type="ECO:0000313" key="7">
    <source>
        <dbReference type="EMBL" id="MBH9580708.1"/>
    </source>
</evidence>
<comment type="caution">
    <text evidence="7">The sequence shown here is derived from an EMBL/GenBank/DDBJ whole genome shotgun (WGS) entry which is preliminary data.</text>
</comment>